<dbReference type="Gramene" id="CDO97134">
    <property type="protein sequence ID" value="CDO97134"/>
    <property type="gene ID" value="GSCOC_T00014379001"/>
</dbReference>
<organism evidence="1 2">
    <name type="scientific">Coffea canephora</name>
    <name type="common">Robusta coffee</name>
    <dbReference type="NCBI Taxonomy" id="49390"/>
    <lineage>
        <taxon>Eukaryota</taxon>
        <taxon>Viridiplantae</taxon>
        <taxon>Streptophyta</taxon>
        <taxon>Embryophyta</taxon>
        <taxon>Tracheophyta</taxon>
        <taxon>Spermatophyta</taxon>
        <taxon>Magnoliopsida</taxon>
        <taxon>eudicotyledons</taxon>
        <taxon>Gunneridae</taxon>
        <taxon>Pentapetalae</taxon>
        <taxon>asterids</taxon>
        <taxon>lamiids</taxon>
        <taxon>Gentianales</taxon>
        <taxon>Rubiaceae</taxon>
        <taxon>Ixoroideae</taxon>
        <taxon>Gardenieae complex</taxon>
        <taxon>Bertiereae - Coffeeae clade</taxon>
        <taxon>Coffeeae</taxon>
        <taxon>Coffea</taxon>
    </lineage>
</organism>
<accession>A0A068TMG3</accession>
<protein>
    <submittedName>
        <fullName evidence="1">Uncharacterized protein</fullName>
    </submittedName>
</protein>
<evidence type="ECO:0000313" key="2">
    <source>
        <dbReference type="Proteomes" id="UP000295252"/>
    </source>
</evidence>
<reference evidence="2" key="1">
    <citation type="journal article" date="2014" name="Science">
        <title>The coffee genome provides insight into the convergent evolution of caffeine biosynthesis.</title>
        <authorList>
            <person name="Denoeud F."/>
            <person name="Carretero-Paulet L."/>
            <person name="Dereeper A."/>
            <person name="Droc G."/>
            <person name="Guyot R."/>
            <person name="Pietrella M."/>
            <person name="Zheng C."/>
            <person name="Alberti A."/>
            <person name="Anthony F."/>
            <person name="Aprea G."/>
            <person name="Aury J.M."/>
            <person name="Bento P."/>
            <person name="Bernard M."/>
            <person name="Bocs S."/>
            <person name="Campa C."/>
            <person name="Cenci A."/>
            <person name="Combes M.C."/>
            <person name="Crouzillat D."/>
            <person name="Da Silva C."/>
            <person name="Daddiego L."/>
            <person name="De Bellis F."/>
            <person name="Dussert S."/>
            <person name="Garsmeur O."/>
            <person name="Gayraud T."/>
            <person name="Guignon V."/>
            <person name="Jahn K."/>
            <person name="Jamilloux V."/>
            <person name="Joet T."/>
            <person name="Labadie K."/>
            <person name="Lan T."/>
            <person name="Leclercq J."/>
            <person name="Lepelley M."/>
            <person name="Leroy T."/>
            <person name="Li L.T."/>
            <person name="Librado P."/>
            <person name="Lopez L."/>
            <person name="Munoz A."/>
            <person name="Noel B."/>
            <person name="Pallavicini A."/>
            <person name="Perrotta G."/>
            <person name="Poncet V."/>
            <person name="Pot D."/>
            <person name="Priyono X."/>
            <person name="Rigoreau M."/>
            <person name="Rouard M."/>
            <person name="Rozas J."/>
            <person name="Tranchant-Dubreuil C."/>
            <person name="VanBuren R."/>
            <person name="Zhang Q."/>
            <person name="Andrade A.C."/>
            <person name="Argout X."/>
            <person name="Bertrand B."/>
            <person name="de Kochko A."/>
            <person name="Graziosi G."/>
            <person name="Henry R.J."/>
            <person name="Jayarama X."/>
            <person name="Ming R."/>
            <person name="Nagai C."/>
            <person name="Rounsley S."/>
            <person name="Sankoff D."/>
            <person name="Giuliano G."/>
            <person name="Albert V.A."/>
            <person name="Wincker P."/>
            <person name="Lashermes P."/>
        </authorList>
    </citation>
    <scope>NUCLEOTIDE SEQUENCE [LARGE SCALE GENOMIC DNA]</scope>
    <source>
        <strain evidence="2">cv. DH200-94</strain>
    </source>
</reference>
<evidence type="ECO:0000313" key="1">
    <source>
        <dbReference type="EMBL" id="CDO97134.1"/>
    </source>
</evidence>
<dbReference type="AlphaFoldDB" id="A0A068TMG3"/>
<name>A0A068TMG3_COFCA</name>
<dbReference type="EMBL" id="HG739085">
    <property type="protein sequence ID" value="CDO97134.1"/>
    <property type="molecule type" value="Genomic_DNA"/>
</dbReference>
<dbReference type="Proteomes" id="UP000295252">
    <property type="component" value="Chromosome IV"/>
</dbReference>
<keyword evidence="2" id="KW-1185">Reference proteome</keyword>
<dbReference type="InParanoid" id="A0A068TMG3"/>
<sequence>MALKLNFPTARASSSKDIDGKFWNHIFPNSSSDKGKENEQHSF</sequence>
<proteinExistence type="predicted"/>
<gene>
    <name evidence="1" type="ORF">GSCOC_T00014379001</name>
</gene>